<protein>
    <submittedName>
        <fullName evidence="3">SDR family oxidoreductase</fullName>
    </submittedName>
</protein>
<comment type="similarity">
    <text evidence="1">Belongs to the short-chain dehydrogenases/reductases (SDR) family.</text>
</comment>
<keyword evidence="2" id="KW-0560">Oxidoreductase</keyword>
<evidence type="ECO:0000313" key="3">
    <source>
        <dbReference type="EMBL" id="GAA0567436.1"/>
    </source>
</evidence>
<dbReference type="PRINTS" id="PR00080">
    <property type="entry name" value="SDRFAMILY"/>
</dbReference>
<comment type="caution">
    <text evidence="3">The sequence shown here is derived from an EMBL/GenBank/DDBJ whole genome shotgun (WGS) entry which is preliminary data.</text>
</comment>
<dbReference type="Pfam" id="PF13561">
    <property type="entry name" value="adh_short_C2"/>
    <property type="match status" value="1"/>
</dbReference>
<evidence type="ECO:0000313" key="4">
    <source>
        <dbReference type="Proteomes" id="UP001499951"/>
    </source>
</evidence>
<dbReference type="RefSeq" id="WP_166932939.1">
    <property type="nucleotide sequence ID" value="NZ_BAAADD010000003.1"/>
</dbReference>
<dbReference type="EMBL" id="BAAADD010000003">
    <property type="protein sequence ID" value="GAA0567436.1"/>
    <property type="molecule type" value="Genomic_DNA"/>
</dbReference>
<dbReference type="PANTHER" id="PTHR43639">
    <property type="entry name" value="OXIDOREDUCTASE, SHORT-CHAIN DEHYDROGENASE/REDUCTASE FAMILY (AFU_ORTHOLOGUE AFUA_5G02870)"/>
    <property type="match status" value="1"/>
</dbReference>
<reference evidence="3 4" key="1">
    <citation type="journal article" date="2019" name="Int. J. Syst. Evol. Microbiol.">
        <title>The Global Catalogue of Microorganisms (GCM) 10K type strain sequencing project: providing services to taxonomists for standard genome sequencing and annotation.</title>
        <authorList>
            <consortium name="The Broad Institute Genomics Platform"/>
            <consortium name="The Broad Institute Genome Sequencing Center for Infectious Disease"/>
            <person name="Wu L."/>
            <person name="Ma J."/>
        </authorList>
    </citation>
    <scope>NUCLEOTIDE SEQUENCE [LARGE SCALE GENOMIC DNA]</scope>
    <source>
        <strain evidence="3 4">JCM 15089</strain>
    </source>
</reference>
<dbReference type="PRINTS" id="PR00081">
    <property type="entry name" value="GDHRDH"/>
</dbReference>
<dbReference type="InterPro" id="IPR002347">
    <property type="entry name" value="SDR_fam"/>
</dbReference>
<organism evidence="3 4">
    <name type="scientific">Rhizomicrobium electricum</name>
    <dbReference type="NCBI Taxonomy" id="480070"/>
    <lineage>
        <taxon>Bacteria</taxon>
        <taxon>Pseudomonadati</taxon>
        <taxon>Pseudomonadota</taxon>
        <taxon>Alphaproteobacteria</taxon>
        <taxon>Micropepsales</taxon>
        <taxon>Micropepsaceae</taxon>
        <taxon>Rhizomicrobium</taxon>
    </lineage>
</organism>
<sequence>MTAGTILVTGGAKRLGRTIVLDLARHGFDVALHYNSSEKEARATCADAMTAGVKVALLKADLSREGETATLVARAVAELGPLTGLINSASVFEDDSWYSVTRESWDHHLETNLRAPFVLSQAFAKQIPRDREGAIVNIIDQRVFKPTPQFLSYSLSKAGLKWLTTTLAQALAPRVRVNAVGPGPTIINARQSQTDFARQREATVLGRGAEPQDVCDAVRYLLGANAVTGQMIAVDGGQHLVWQTADVAVKE</sequence>
<dbReference type="InterPro" id="IPR036291">
    <property type="entry name" value="NAD(P)-bd_dom_sf"/>
</dbReference>
<accession>A0ABN1EJP8</accession>
<evidence type="ECO:0000256" key="2">
    <source>
        <dbReference type="ARBA" id="ARBA00023002"/>
    </source>
</evidence>
<dbReference type="Proteomes" id="UP001499951">
    <property type="component" value="Unassembled WGS sequence"/>
</dbReference>
<evidence type="ECO:0000256" key="1">
    <source>
        <dbReference type="ARBA" id="ARBA00006484"/>
    </source>
</evidence>
<dbReference type="SUPFAM" id="SSF51735">
    <property type="entry name" value="NAD(P)-binding Rossmann-fold domains"/>
    <property type="match status" value="1"/>
</dbReference>
<dbReference type="Gene3D" id="3.40.50.720">
    <property type="entry name" value="NAD(P)-binding Rossmann-like Domain"/>
    <property type="match status" value="1"/>
</dbReference>
<dbReference type="PANTHER" id="PTHR43639:SF1">
    <property type="entry name" value="SHORT-CHAIN DEHYDROGENASE_REDUCTASE FAMILY PROTEIN"/>
    <property type="match status" value="1"/>
</dbReference>
<dbReference type="NCBIfam" id="NF006597">
    <property type="entry name" value="PRK09134.1"/>
    <property type="match status" value="1"/>
</dbReference>
<proteinExistence type="inferred from homology"/>
<gene>
    <name evidence="3" type="ORF">GCM10008942_14990</name>
</gene>
<keyword evidence="4" id="KW-1185">Reference proteome</keyword>
<name>A0ABN1EJP8_9PROT</name>